<evidence type="ECO:0000313" key="3">
    <source>
        <dbReference type="Proteomes" id="UP000800094"/>
    </source>
</evidence>
<keyword evidence="2" id="KW-0378">Hydrolase</keyword>
<protein>
    <submittedName>
        <fullName evidence="2">Glycoside hydrolase family 30 protein</fullName>
    </submittedName>
</protein>
<dbReference type="EMBL" id="ML987193">
    <property type="protein sequence ID" value="KAF2250740.1"/>
    <property type="molecule type" value="Genomic_DNA"/>
</dbReference>
<feature type="chain" id="PRO_5025513099" evidence="1">
    <location>
        <begin position="19"/>
        <end position="114"/>
    </location>
</feature>
<keyword evidence="1" id="KW-0732">Signal</keyword>
<feature type="signal peptide" evidence="1">
    <location>
        <begin position="1"/>
        <end position="18"/>
    </location>
</feature>
<dbReference type="InterPro" id="IPR017853">
    <property type="entry name" value="GH"/>
</dbReference>
<dbReference type="OrthoDB" id="2012278at2759"/>
<dbReference type="GO" id="GO:0016787">
    <property type="term" value="F:hydrolase activity"/>
    <property type="evidence" value="ECO:0007669"/>
    <property type="project" value="UniProtKB-KW"/>
</dbReference>
<dbReference type="GeneID" id="54574692"/>
<gene>
    <name evidence="2" type="ORF">BU26DRAFT_269301</name>
</gene>
<dbReference type="RefSeq" id="XP_033685744.1">
    <property type="nucleotide sequence ID" value="XM_033821362.1"/>
</dbReference>
<sequence>MIAPAVTAVFLLSHLVFANTNASIPTVKVTVDTQKTYQTIDGCGISHAFQRARQIQRLSTTHQQKVLDLLFSATTGAGFTILRNGIGCSSNYSRDWMRSITPKARSSPNTTLHQ</sequence>
<evidence type="ECO:0000256" key="1">
    <source>
        <dbReference type="SAM" id="SignalP"/>
    </source>
</evidence>
<dbReference type="Proteomes" id="UP000800094">
    <property type="component" value="Unassembled WGS sequence"/>
</dbReference>
<organism evidence="2 3">
    <name type="scientific">Trematosphaeria pertusa</name>
    <dbReference type="NCBI Taxonomy" id="390896"/>
    <lineage>
        <taxon>Eukaryota</taxon>
        <taxon>Fungi</taxon>
        <taxon>Dikarya</taxon>
        <taxon>Ascomycota</taxon>
        <taxon>Pezizomycotina</taxon>
        <taxon>Dothideomycetes</taxon>
        <taxon>Pleosporomycetidae</taxon>
        <taxon>Pleosporales</taxon>
        <taxon>Massarineae</taxon>
        <taxon>Trematosphaeriaceae</taxon>
        <taxon>Trematosphaeria</taxon>
    </lineage>
</organism>
<name>A0A6A6IMF9_9PLEO</name>
<proteinExistence type="predicted"/>
<reference evidence="2" key="1">
    <citation type="journal article" date="2020" name="Stud. Mycol.">
        <title>101 Dothideomycetes genomes: a test case for predicting lifestyles and emergence of pathogens.</title>
        <authorList>
            <person name="Haridas S."/>
            <person name="Albert R."/>
            <person name="Binder M."/>
            <person name="Bloem J."/>
            <person name="Labutti K."/>
            <person name="Salamov A."/>
            <person name="Andreopoulos B."/>
            <person name="Baker S."/>
            <person name="Barry K."/>
            <person name="Bills G."/>
            <person name="Bluhm B."/>
            <person name="Cannon C."/>
            <person name="Castanera R."/>
            <person name="Culley D."/>
            <person name="Daum C."/>
            <person name="Ezra D."/>
            <person name="Gonzalez J."/>
            <person name="Henrissat B."/>
            <person name="Kuo A."/>
            <person name="Liang C."/>
            <person name="Lipzen A."/>
            <person name="Lutzoni F."/>
            <person name="Magnuson J."/>
            <person name="Mondo S."/>
            <person name="Nolan M."/>
            <person name="Ohm R."/>
            <person name="Pangilinan J."/>
            <person name="Park H.-J."/>
            <person name="Ramirez L."/>
            <person name="Alfaro M."/>
            <person name="Sun H."/>
            <person name="Tritt A."/>
            <person name="Yoshinaga Y."/>
            <person name="Zwiers L.-H."/>
            <person name="Turgeon B."/>
            <person name="Goodwin S."/>
            <person name="Spatafora J."/>
            <person name="Crous P."/>
            <person name="Grigoriev I."/>
        </authorList>
    </citation>
    <scope>NUCLEOTIDE SEQUENCE</scope>
    <source>
        <strain evidence="2">CBS 122368</strain>
    </source>
</reference>
<accession>A0A6A6IMF9</accession>
<dbReference type="SUPFAM" id="SSF51445">
    <property type="entry name" value="(Trans)glycosidases"/>
    <property type="match status" value="1"/>
</dbReference>
<evidence type="ECO:0000313" key="2">
    <source>
        <dbReference type="EMBL" id="KAF2250740.1"/>
    </source>
</evidence>
<dbReference type="AlphaFoldDB" id="A0A6A6IMF9"/>
<keyword evidence="3" id="KW-1185">Reference proteome</keyword>
<dbReference type="Gene3D" id="3.20.20.80">
    <property type="entry name" value="Glycosidases"/>
    <property type="match status" value="1"/>
</dbReference>